<feature type="region of interest" description="Disordered" evidence="1">
    <location>
        <begin position="243"/>
        <end position="291"/>
    </location>
</feature>
<sequence>MPHSSDDNSDEELPNVQLLLEQEVAKSKKERIALPPSLFDPVVRPKLKPGPKSQLTKSSTTTKPKIVGKKKAVVTETLGDGNVPRAPKEVRAGKDAGEKRQVRKPVTEKAIKVAVGAFSTTLSPLVPLDHSDHFSAAGNAGKITQPTTQRRRRLVQKKYLTSDDDDDDDDSDDNNEAGKEQEREVSKKLQGAVVDLTYSDSEEELPLARRPGVRVRAISGDEGLKSCGSGGIHGSICARTPLNTADDISEVPSGGDSEESEEEMRPVTSKTSSKKVALTGSEGAAGSKRAFNARKKQLAEEFLRKVDDKISGGEVARKTASTGGVKITWSKTLRTTAGTAKWRMEKLQTASGQVSLGDPTSSDGVRHHATIDLSEKVVDCEEKLYNVLCHEYCHLANYIISNVRKPPHGASFKKWASLCTRTFSNLNVHVTTTHSYEIESKYKWACQTCGYVYKRHSQSIDIARHTCGSCKGGKLVQTHPPLKEKRPITGYQAFMKENFGRIKAENPGTPQRDIMSIVAGAYRAAKASGDQEKAAFVEVDGKEGNLEDMFVSLKV</sequence>
<feature type="compositionally biased region" description="Acidic residues" evidence="1">
    <location>
        <begin position="162"/>
        <end position="175"/>
    </location>
</feature>
<dbReference type="Proteomes" id="UP001447188">
    <property type="component" value="Unassembled WGS sequence"/>
</dbReference>
<dbReference type="SMART" id="SM00731">
    <property type="entry name" value="SprT"/>
    <property type="match status" value="1"/>
</dbReference>
<dbReference type="InterPro" id="IPR036910">
    <property type="entry name" value="HMG_box_dom_sf"/>
</dbReference>
<feature type="compositionally biased region" description="Low complexity" evidence="1">
    <location>
        <begin position="52"/>
        <end position="65"/>
    </location>
</feature>
<feature type="region of interest" description="Disordered" evidence="1">
    <location>
        <begin position="43"/>
        <end position="103"/>
    </location>
</feature>
<reference evidence="3 4" key="1">
    <citation type="submission" date="2024-02" db="EMBL/GenBank/DDBJ databases">
        <title>Discinaceae phylogenomics.</title>
        <authorList>
            <person name="Dirks A.C."/>
            <person name="James T.Y."/>
        </authorList>
    </citation>
    <scope>NUCLEOTIDE SEQUENCE [LARGE SCALE GENOMIC DNA]</scope>
    <source>
        <strain evidence="3 4">ACD0624</strain>
    </source>
</reference>
<dbReference type="PANTHER" id="PTHR23099">
    <property type="entry name" value="TRANSCRIPTIONAL REGULATOR"/>
    <property type="match status" value="1"/>
</dbReference>
<dbReference type="EMBL" id="JBBBZM010000026">
    <property type="protein sequence ID" value="KAL0638076.1"/>
    <property type="molecule type" value="Genomic_DNA"/>
</dbReference>
<dbReference type="SUPFAM" id="SSF47095">
    <property type="entry name" value="HMG-box"/>
    <property type="match status" value="1"/>
</dbReference>
<accession>A0ABR3GQ64</accession>
<evidence type="ECO:0000313" key="4">
    <source>
        <dbReference type="Proteomes" id="UP001447188"/>
    </source>
</evidence>
<organism evidence="3 4">
    <name type="scientific">Discina gigas</name>
    <dbReference type="NCBI Taxonomy" id="1032678"/>
    <lineage>
        <taxon>Eukaryota</taxon>
        <taxon>Fungi</taxon>
        <taxon>Dikarya</taxon>
        <taxon>Ascomycota</taxon>
        <taxon>Pezizomycotina</taxon>
        <taxon>Pezizomycetes</taxon>
        <taxon>Pezizales</taxon>
        <taxon>Discinaceae</taxon>
        <taxon>Discina</taxon>
    </lineage>
</organism>
<name>A0ABR3GQ64_9PEZI</name>
<dbReference type="InterPro" id="IPR006640">
    <property type="entry name" value="SprT-like_domain"/>
</dbReference>
<dbReference type="Pfam" id="PF10263">
    <property type="entry name" value="SprT-like"/>
    <property type="match status" value="1"/>
</dbReference>
<comment type="caution">
    <text evidence="3">The sequence shown here is derived from an EMBL/GenBank/DDBJ whole genome shotgun (WGS) entry which is preliminary data.</text>
</comment>
<dbReference type="Gene3D" id="1.10.30.10">
    <property type="entry name" value="High mobility group box domain"/>
    <property type="match status" value="1"/>
</dbReference>
<feature type="domain" description="SprT-like" evidence="2">
    <location>
        <begin position="304"/>
        <end position="478"/>
    </location>
</feature>
<protein>
    <recommendedName>
        <fullName evidence="2">SprT-like domain-containing protein</fullName>
    </recommendedName>
</protein>
<evidence type="ECO:0000259" key="2">
    <source>
        <dbReference type="SMART" id="SM00731"/>
    </source>
</evidence>
<evidence type="ECO:0000256" key="1">
    <source>
        <dbReference type="SAM" id="MobiDB-lite"/>
    </source>
</evidence>
<proteinExistence type="predicted"/>
<feature type="compositionally biased region" description="Basic and acidic residues" evidence="1">
    <location>
        <begin position="86"/>
        <end position="103"/>
    </location>
</feature>
<dbReference type="CDD" id="cd00084">
    <property type="entry name" value="HMG-box_SF"/>
    <property type="match status" value="1"/>
</dbReference>
<keyword evidence="4" id="KW-1185">Reference proteome</keyword>
<feature type="compositionally biased region" description="Basic and acidic residues" evidence="1">
    <location>
        <begin position="176"/>
        <end position="187"/>
    </location>
</feature>
<dbReference type="PANTHER" id="PTHR23099:SF0">
    <property type="entry name" value="GERM CELL NUCLEAR ACIDIC PROTEIN"/>
    <property type="match status" value="1"/>
</dbReference>
<evidence type="ECO:0000313" key="3">
    <source>
        <dbReference type="EMBL" id="KAL0638076.1"/>
    </source>
</evidence>
<feature type="region of interest" description="Disordered" evidence="1">
    <location>
        <begin position="158"/>
        <end position="190"/>
    </location>
</feature>
<gene>
    <name evidence="3" type="ORF">Q9L58_002855</name>
</gene>